<keyword evidence="6" id="KW-1185">Reference proteome</keyword>
<accession>A0ABW4AZE4</accession>
<keyword evidence="3 4" id="KW-0732">Signal</keyword>
<proteinExistence type="inferred from homology"/>
<dbReference type="PANTHER" id="PTHR33376">
    <property type="match status" value="1"/>
</dbReference>
<reference evidence="6" key="1">
    <citation type="journal article" date="2019" name="Int. J. Syst. Evol. Microbiol.">
        <title>The Global Catalogue of Microorganisms (GCM) 10K type strain sequencing project: providing services to taxonomists for standard genome sequencing and annotation.</title>
        <authorList>
            <consortium name="The Broad Institute Genomics Platform"/>
            <consortium name="The Broad Institute Genome Sequencing Center for Infectious Disease"/>
            <person name="Wu L."/>
            <person name="Ma J."/>
        </authorList>
    </citation>
    <scope>NUCLEOTIDE SEQUENCE [LARGE SCALE GENOMIC DNA]</scope>
    <source>
        <strain evidence="6">JCM 30774</strain>
    </source>
</reference>
<gene>
    <name evidence="5" type="ORF">ACFQ45_04470</name>
</gene>
<evidence type="ECO:0000256" key="2">
    <source>
        <dbReference type="ARBA" id="ARBA00022448"/>
    </source>
</evidence>
<evidence type="ECO:0000313" key="6">
    <source>
        <dbReference type="Proteomes" id="UP001597059"/>
    </source>
</evidence>
<dbReference type="InterPro" id="IPR038404">
    <property type="entry name" value="TRAP_DctP_sf"/>
</dbReference>
<feature type="signal peptide" evidence="4">
    <location>
        <begin position="1"/>
        <end position="19"/>
    </location>
</feature>
<dbReference type="SUPFAM" id="SSF53850">
    <property type="entry name" value="Periplasmic binding protein-like II"/>
    <property type="match status" value="1"/>
</dbReference>
<organism evidence="5 6">
    <name type="scientific">Rhodanobacter aciditrophus</name>
    <dbReference type="NCBI Taxonomy" id="1623218"/>
    <lineage>
        <taxon>Bacteria</taxon>
        <taxon>Pseudomonadati</taxon>
        <taxon>Pseudomonadota</taxon>
        <taxon>Gammaproteobacteria</taxon>
        <taxon>Lysobacterales</taxon>
        <taxon>Rhodanobacteraceae</taxon>
        <taxon>Rhodanobacter</taxon>
    </lineage>
</organism>
<dbReference type="Proteomes" id="UP001597059">
    <property type="component" value="Unassembled WGS sequence"/>
</dbReference>
<dbReference type="RefSeq" id="WP_377365753.1">
    <property type="nucleotide sequence ID" value="NZ_JBHTMN010000005.1"/>
</dbReference>
<dbReference type="NCBIfam" id="NF037995">
    <property type="entry name" value="TRAP_S1"/>
    <property type="match status" value="1"/>
</dbReference>
<comment type="caution">
    <text evidence="5">The sequence shown here is derived from an EMBL/GenBank/DDBJ whole genome shotgun (WGS) entry which is preliminary data.</text>
</comment>
<protein>
    <submittedName>
        <fullName evidence="5">TRAP transporter substrate-binding protein</fullName>
    </submittedName>
</protein>
<comment type="similarity">
    <text evidence="1">Belongs to the bacterial solute-binding protein 7 family.</text>
</comment>
<evidence type="ECO:0000313" key="5">
    <source>
        <dbReference type="EMBL" id="MFD1382606.1"/>
    </source>
</evidence>
<feature type="chain" id="PRO_5047266083" evidence="4">
    <location>
        <begin position="20"/>
        <end position="346"/>
    </location>
</feature>
<name>A0ABW4AZE4_9GAMM</name>
<sequence length="346" mass="37765">MKKLLPMVVTSMLAINAYADELPATHLKVVGSVGTSASYRDFEAPFFGEELAEDSNGQVTAEIRPFNEMGLKGGEILRLVKQGVIEYGATIMAYMSSDDPVNEAIDLAGLTTDYDSARAVTDGFKPYLSKVYDDKFDAKLLGLWPNPAQVLYCKGDIQDLADLKGKKVRTSSRTQAEFVDALGGTGVTMAFGEVVPALQNGVVDCAITATLSGNLAKWYEVSDHIVELPIAWNQIVLVVSNKTWNNTAPETQAYIENKVAALESRIWNEVKYQTEQGYECNQGLDSCEIGYKGAMTLVKADDEDRALLHETLLAEVVPKWAERCTAECVEAWNDTVGQVVDVKAAP</sequence>
<evidence type="ECO:0000256" key="1">
    <source>
        <dbReference type="ARBA" id="ARBA00009023"/>
    </source>
</evidence>
<dbReference type="Pfam" id="PF03480">
    <property type="entry name" value="DctP"/>
    <property type="match status" value="1"/>
</dbReference>
<keyword evidence="2" id="KW-0813">Transport</keyword>
<evidence type="ECO:0000256" key="4">
    <source>
        <dbReference type="SAM" id="SignalP"/>
    </source>
</evidence>
<dbReference type="EMBL" id="JBHTMN010000005">
    <property type="protein sequence ID" value="MFD1382606.1"/>
    <property type="molecule type" value="Genomic_DNA"/>
</dbReference>
<dbReference type="Gene3D" id="3.40.190.170">
    <property type="entry name" value="Bacterial extracellular solute-binding protein, family 7"/>
    <property type="match status" value="1"/>
</dbReference>
<dbReference type="CDD" id="cd13602">
    <property type="entry name" value="PBP2_TRAP_BpDctp6_7"/>
    <property type="match status" value="1"/>
</dbReference>
<dbReference type="InterPro" id="IPR018389">
    <property type="entry name" value="DctP_fam"/>
</dbReference>
<dbReference type="PANTHER" id="PTHR33376:SF7">
    <property type="entry name" value="C4-DICARBOXYLATE-BINDING PROTEIN DCTB"/>
    <property type="match status" value="1"/>
</dbReference>
<evidence type="ECO:0000256" key="3">
    <source>
        <dbReference type="ARBA" id="ARBA00022729"/>
    </source>
</evidence>